<dbReference type="GO" id="GO:0022857">
    <property type="term" value="F:transmembrane transporter activity"/>
    <property type="evidence" value="ECO:0007669"/>
    <property type="project" value="UniProtKB-UniRule"/>
</dbReference>
<feature type="transmembrane region" description="Helical" evidence="9">
    <location>
        <begin position="7"/>
        <end position="30"/>
    </location>
</feature>
<sequence>MSMVQRALEWLSTVCAWVAGLAILCIAILGGLDVLSTVFLGRPVDSTVEGTEALMVFSAFMALGILHQRRSYISVDLFYLMFPRAGRKALDVLALVLTGIFFGLIAWRGWIAAFESLAFREFSNGIVAIPLYPSKFALAIGMTVGTLWCILDLARGGRFRNDAPPARSDVEAATPPRP</sequence>
<dbReference type="PANTHER" id="PTHR35011">
    <property type="entry name" value="2,3-DIKETO-L-GULONATE TRAP TRANSPORTER SMALL PERMEASE PROTEIN YIAM"/>
    <property type="match status" value="1"/>
</dbReference>
<evidence type="ECO:0000256" key="8">
    <source>
        <dbReference type="ARBA" id="ARBA00038436"/>
    </source>
</evidence>
<keyword evidence="6 9" id="KW-1133">Transmembrane helix</keyword>
<accession>A0AAW9RH44</accession>
<name>A0AAW9RH44_9HYPH</name>
<evidence type="ECO:0000256" key="5">
    <source>
        <dbReference type="ARBA" id="ARBA00022692"/>
    </source>
</evidence>
<dbReference type="InterPro" id="IPR007387">
    <property type="entry name" value="TRAP_DctQ"/>
</dbReference>
<organism evidence="11 12">
    <name type="scientific">Microbaculum marinum</name>
    <dbReference type="NCBI Taxonomy" id="1764581"/>
    <lineage>
        <taxon>Bacteria</taxon>
        <taxon>Pseudomonadati</taxon>
        <taxon>Pseudomonadota</taxon>
        <taxon>Alphaproteobacteria</taxon>
        <taxon>Hyphomicrobiales</taxon>
        <taxon>Tepidamorphaceae</taxon>
        <taxon>Microbaculum</taxon>
    </lineage>
</organism>
<dbReference type="Proteomes" id="UP001378188">
    <property type="component" value="Unassembled WGS sequence"/>
</dbReference>
<feature type="transmembrane region" description="Helical" evidence="9">
    <location>
        <begin position="89"/>
        <end position="111"/>
    </location>
</feature>
<evidence type="ECO:0000256" key="4">
    <source>
        <dbReference type="ARBA" id="ARBA00022519"/>
    </source>
</evidence>
<feature type="transmembrane region" description="Helical" evidence="9">
    <location>
        <begin position="131"/>
        <end position="151"/>
    </location>
</feature>
<keyword evidence="5 9" id="KW-0812">Transmembrane</keyword>
<feature type="transmembrane region" description="Helical" evidence="9">
    <location>
        <begin position="50"/>
        <end position="68"/>
    </location>
</feature>
<proteinExistence type="inferred from homology"/>
<dbReference type="Pfam" id="PF04290">
    <property type="entry name" value="DctQ"/>
    <property type="match status" value="1"/>
</dbReference>
<comment type="function">
    <text evidence="9">Part of the tripartite ATP-independent periplasmic (TRAP) transport system.</text>
</comment>
<evidence type="ECO:0000313" key="12">
    <source>
        <dbReference type="Proteomes" id="UP001378188"/>
    </source>
</evidence>
<dbReference type="InterPro" id="IPR055348">
    <property type="entry name" value="DctQ"/>
</dbReference>
<dbReference type="GO" id="GO:0005886">
    <property type="term" value="C:plasma membrane"/>
    <property type="evidence" value="ECO:0007669"/>
    <property type="project" value="UniProtKB-SubCell"/>
</dbReference>
<reference evidence="11 12" key="1">
    <citation type="submission" date="2024-02" db="EMBL/GenBank/DDBJ databases">
        <title>Genome analysis and characterization of Microbaculum marinisediminis sp. nov., isolated from marine sediment.</title>
        <authorList>
            <person name="Du Z.-J."/>
            <person name="Ye Y.-Q."/>
            <person name="Zhang Z.-R."/>
            <person name="Yuan S.-M."/>
            <person name="Zhang X.-Y."/>
        </authorList>
    </citation>
    <scope>NUCLEOTIDE SEQUENCE [LARGE SCALE GENOMIC DNA]</scope>
    <source>
        <strain evidence="11 12">SDUM1044001</strain>
    </source>
</reference>
<keyword evidence="3" id="KW-1003">Cell membrane</keyword>
<evidence type="ECO:0000256" key="6">
    <source>
        <dbReference type="ARBA" id="ARBA00022989"/>
    </source>
</evidence>
<dbReference type="EMBL" id="JAZHOF010000006">
    <property type="protein sequence ID" value="MEJ8572984.1"/>
    <property type="molecule type" value="Genomic_DNA"/>
</dbReference>
<comment type="similarity">
    <text evidence="8 9">Belongs to the TRAP transporter small permease family.</text>
</comment>
<protein>
    <recommendedName>
        <fullName evidence="9">TRAP transporter small permease protein</fullName>
    </recommendedName>
</protein>
<evidence type="ECO:0000256" key="3">
    <source>
        <dbReference type="ARBA" id="ARBA00022475"/>
    </source>
</evidence>
<evidence type="ECO:0000313" key="11">
    <source>
        <dbReference type="EMBL" id="MEJ8572984.1"/>
    </source>
</evidence>
<evidence type="ECO:0000259" key="10">
    <source>
        <dbReference type="Pfam" id="PF04290"/>
    </source>
</evidence>
<evidence type="ECO:0000256" key="2">
    <source>
        <dbReference type="ARBA" id="ARBA00022448"/>
    </source>
</evidence>
<dbReference type="RefSeq" id="WP_340330676.1">
    <property type="nucleotide sequence ID" value="NZ_JAZHOF010000006.1"/>
</dbReference>
<keyword evidence="12" id="KW-1185">Reference proteome</keyword>
<dbReference type="AlphaFoldDB" id="A0AAW9RH44"/>
<gene>
    <name evidence="11" type="ORF">V3328_15950</name>
</gene>
<feature type="domain" description="Tripartite ATP-independent periplasmic transporters DctQ component" evidence="10">
    <location>
        <begin position="27"/>
        <end position="155"/>
    </location>
</feature>
<evidence type="ECO:0000256" key="9">
    <source>
        <dbReference type="RuleBase" id="RU369079"/>
    </source>
</evidence>
<dbReference type="GO" id="GO:0015740">
    <property type="term" value="P:C4-dicarboxylate transport"/>
    <property type="evidence" value="ECO:0007669"/>
    <property type="project" value="TreeGrafter"/>
</dbReference>
<keyword evidence="7 9" id="KW-0472">Membrane</keyword>
<dbReference type="PANTHER" id="PTHR35011:SF10">
    <property type="entry name" value="TRAP TRANSPORTER SMALL PERMEASE PROTEIN"/>
    <property type="match status" value="1"/>
</dbReference>
<evidence type="ECO:0000256" key="7">
    <source>
        <dbReference type="ARBA" id="ARBA00023136"/>
    </source>
</evidence>
<comment type="subcellular location">
    <subcellularLocation>
        <location evidence="1 9">Cell inner membrane</location>
        <topology evidence="1 9">Multi-pass membrane protein</topology>
    </subcellularLocation>
</comment>
<comment type="caution">
    <text evidence="11">The sequence shown here is derived from an EMBL/GenBank/DDBJ whole genome shotgun (WGS) entry which is preliminary data.</text>
</comment>
<keyword evidence="2 9" id="KW-0813">Transport</keyword>
<comment type="subunit">
    <text evidence="9">The complex comprises the extracytoplasmic solute receptor protein and the two transmembrane proteins.</text>
</comment>
<keyword evidence="4 9" id="KW-0997">Cell inner membrane</keyword>
<evidence type="ECO:0000256" key="1">
    <source>
        <dbReference type="ARBA" id="ARBA00004429"/>
    </source>
</evidence>